<reference evidence="1" key="1">
    <citation type="submission" date="2022-03" db="EMBL/GenBank/DDBJ databases">
        <title>Genome Identification and Characterization of new species Bdellovibrio reynosense LBG001 sp. nov. from a Mexico soil sample.</title>
        <authorList>
            <person name="Camilli A."/>
            <person name="Ajao Y."/>
            <person name="Guo X."/>
        </authorList>
    </citation>
    <scope>NUCLEOTIDE SEQUENCE</scope>
    <source>
        <strain evidence="1">LBG001</strain>
    </source>
</reference>
<organism evidence="1 2">
    <name type="scientific">Bdellovibrio reynosensis</name>
    <dbReference type="NCBI Taxonomy" id="2835041"/>
    <lineage>
        <taxon>Bacteria</taxon>
        <taxon>Pseudomonadati</taxon>
        <taxon>Bdellovibrionota</taxon>
        <taxon>Bdellovibrionia</taxon>
        <taxon>Bdellovibrionales</taxon>
        <taxon>Pseudobdellovibrionaceae</taxon>
        <taxon>Bdellovibrio</taxon>
    </lineage>
</organism>
<proteinExistence type="predicted"/>
<dbReference type="PROSITE" id="PS51257">
    <property type="entry name" value="PROKAR_LIPOPROTEIN"/>
    <property type="match status" value="1"/>
</dbReference>
<sequence>MERLNKETLSFPAWNITKIFAALGMVLTLAACGKDGGGGTVAVAPNGLTNCSNCSTIVTPVTLATFESASPSRNVTLKSMNLIAQSSNIQANASGNNYNNYQGPVAAQGSMVVTSAQSDIDMNGAALSSCVLQAGTYIVETKQVGQLGLYGTNLSIPLLVARQGSQIVEMKIEAPGSEGMGLYQSGTRVWAKVSITRINNITCSSNFYGLFD</sequence>
<gene>
    <name evidence="1" type="ORF">MNR06_02175</name>
</gene>
<name>A0ABY4CA07_9BACT</name>
<protein>
    <recommendedName>
        <fullName evidence="3">Lipoprotein</fullName>
    </recommendedName>
</protein>
<keyword evidence="2" id="KW-1185">Reference proteome</keyword>
<dbReference type="EMBL" id="CP093442">
    <property type="protein sequence ID" value="UOF01760.1"/>
    <property type="molecule type" value="Genomic_DNA"/>
</dbReference>
<dbReference type="RefSeq" id="WP_243538364.1">
    <property type="nucleotide sequence ID" value="NZ_CP093442.1"/>
</dbReference>
<dbReference type="Proteomes" id="UP000830116">
    <property type="component" value="Chromosome"/>
</dbReference>
<evidence type="ECO:0000313" key="1">
    <source>
        <dbReference type="EMBL" id="UOF01760.1"/>
    </source>
</evidence>
<evidence type="ECO:0008006" key="3">
    <source>
        <dbReference type="Google" id="ProtNLM"/>
    </source>
</evidence>
<accession>A0ABY4CA07</accession>
<evidence type="ECO:0000313" key="2">
    <source>
        <dbReference type="Proteomes" id="UP000830116"/>
    </source>
</evidence>